<dbReference type="InterPro" id="IPR025373">
    <property type="entry name" value="DUF4363"/>
</dbReference>
<protein>
    <submittedName>
        <fullName evidence="1">DUF4363 family protein</fullName>
    </submittedName>
</protein>
<reference evidence="2" key="1">
    <citation type="journal article" date="2019" name="Int. J. Syst. Evol. Microbiol.">
        <title>The Global Catalogue of Microorganisms (GCM) 10K type strain sequencing project: providing services to taxonomists for standard genome sequencing and annotation.</title>
        <authorList>
            <consortium name="The Broad Institute Genomics Platform"/>
            <consortium name="The Broad Institute Genome Sequencing Center for Infectious Disease"/>
            <person name="Wu L."/>
            <person name="Ma J."/>
        </authorList>
    </citation>
    <scope>NUCLEOTIDE SEQUENCE [LARGE SCALE GENOMIC DNA]</scope>
    <source>
        <strain evidence="2">KCTC 13193</strain>
    </source>
</reference>
<dbReference type="Pfam" id="PF14276">
    <property type="entry name" value="DUF4363"/>
    <property type="match status" value="1"/>
</dbReference>
<dbReference type="PROSITE" id="PS51257">
    <property type="entry name" value="PROKAR_LIPOPROTEIN"/>
    <property type="match status" value="1"/>
</dbReference>
<dbReference type="EMBL" id="JBHRRZ010000035">
    <property type="protein sequence ID" value="MFC2949317.1"/>
    <property type="molecule type" value="Genomic_DNA"/>
</dbReference>
<dbReference type="Proteomes" id="UP001595387">
    <property type="component" value="Unassembled WGS sequence"/>
</dbReference>
<gene>
    <name evidence="1" type="ORF">ACFODW_13425</name>
</gene>
<sequence>MAALRVLASVWLLILMSGCAGVLGGDIFFDQVDKLESSLEASDWKKIEKEADELRKLYKEHRWKIQLIGDEGEYEGLYEAVSKLIAAAKEEDSTETRVELANVHRLLEDIYSL</sequence>
<evidence type="ECO:0000313" key="2">
    <source>
        <dbReference type="Proteomes" id="UP001595387"/>
    </source>
</evidence>
<accession>A0ABV7A8D4</accession>
<name>A0ABV7A8D4_9BACI</name>
<organism evidence="1 2">
    <name type="scientific">Virgibacillus sediminis</name>
    <dbReference type="NCBI Taxonomy" id="202260"/>
    <lineage>
        <taxon>Bacteria</taxon>
        <taxon>Bacillati</taxon>
        <taxon>Bacillota</taxon>
        <taxon>Bacilli</taxon>
        <taxon>Bacillales</taxon>
        <taxon>Bacillaceae</taxon>
        <taxon>Virgibacillus</taxon>
    </lineage>
</organism>
<keyword evidence="2" id="KW-1185">Reference proteome</keyword>
<proteinExistence type="predicted"/>
<comment type="caution">
    <text evidence="1">The sequence shown here is derived from an EMBL/GenBank/DDBJ whole genome shotgun (WGS) entry which is preliminary data.</text>
</comment>
<dbReference type="RefSeq" id="WP_390307282.1">
    <property type="nucleotide sequence ID" value="NZ_JBHRRZ010000035.1"/>
</dbReference>
<evidence type="ECO:0000313" key="1">
    <source>
        <dbReference type="EMBL" id="MFC2949317.1"/>
    </source>
</evidence>